<evidence type="ECO:0000256" key="2">
    <source>
        <dbReference type="ARBA" id="ARBA00010999"/>
    </source>
</evidence>
<proteinExistence type="inferred from homology"/>
<dbReference type="PANTHER" id="PTHR22904:SF523">
    <property type="entry name" value="STRESS-INDUCED-PHOSPHOPROTEIN 1"/>
    <property type="match status" value="1"/>
</dbReference>
<accession>A0A7S0ENX4</accession>
<evidence type="ECO:0000256" key="8">
    <source>
        <dbReference type="ARBA" id="ARBA00023204"/>
    </source>
</evidence>
<dbReference type="Gene3D" id="1.25.40.10">
    <property type="entry name" value="Tetratricopeptide repeat domain"/>
    <property type="match status" value="1"/>
</dbReference>
<dbReference type="Pfam" id="PF00515">
    <property type="entry name" value="TPR_1"/>
    <property type="match status" value="1"/>
</dbReference>
<dbReference type="GO" id="GO:0005694">
    <property type="term" value="C:chromosome"/>
    <property type="evidence" value="ECO:0007669"/>
    <property type="project" value="UniProtKB-SubCell"/>
</dbReference>
<evidence type="ECO:0000256" key="7">
    <source>
        <dbReference type="ARBA" id="ARBA00022853"/>
    </source>
</evidence>
<evidence type="ECO:0000256" key="1">
    <source>
        <dbReference type="ARBA" id="ARBA00004286"/>
    </source>
</evidence>
<evidence type="ECO:0000256" key="6">
    <source>
        <dbReference type="ARBA" id="ARBA00022803"/>
    </source>
</evidence>
<dbReference type="InterPro" id="IPR011990">
    <property type="entry name" value="TPR-like_helical_dom_sf"/>
</dbReference>
<feature type="repeat" description="TPR" evidence="9">
    <location>
        <begin position="6"/>
        <end position="39"/>
    </location>
</feature>
<protein>
    <submittedName>
        <fullName evidence="11">Uncharacterized protein</fullName>
    </submittedName>
</protein>
<evidence type="ECO:0000256" key="5">
    <source>
        <dbReference type="ARBA" id="ARBA00022763"/>
    </source>
</evidence>
<feature type="repeat" description="TPR" evidence="9">
    <location>
        <begin position="73"/>
        <end position="106"/>
    </location>
</feature>
<dbReference type="InterPro" id="IPR001611">
    <property type="entry name" value="Leu-rich_rpt"/>
</dbReference>
<evidence type="ECO:0000256" key="9">
    <source>
        <dbReference type="PROSITE-ProRule" id="PRU00339"/>
    </source>
</evidence>
<feature type="region of interest" description="Disordered" evidence="10">
    <location>
        <begin position="307"/>
        <end position="328"/>
    </location>
</feature>
<dbReference type="GO" id="GO:0051879">
    <property type="term" value="F:Hsp90 protein binding"/>
    <property type="evidence" value="ECO:0007669"/>
    <property type="project" value="TreeGrafter"/>
</dbReference>
<reference evidence="11" key="1">
    <citation type="submission" date="2021-01" db="EMBL/GenBank/DDBJ databases">
        <authorList>
            <person name="Corre E."/>
            <person name="Pelletier E."/>
            <person name="Niang G."/>
            <person name="Scheremetjew M."/>
            <person name="Finn R."/>
            <person name="Kale V."/>
            <person name="Holt S."/>
            <person name="Cochrane G."/>
            <person name="Meng A."/>
            <person name="Brown T."/>
            <person name="Cohen L."/>
        </authorList>
    </citation>
    <scope>NUCLEOTIDE SEQUENCE</scope>
    <source>
        <strain evidence="11">CCMP325</strain>
    </source>
</reference>
<dbReference type="AlphaFoldDB" id="A0A7S0ENX4"/>
<dbReference type="InterPro" id="IPR019734">
    <property type="entry name" value="TPR_rpt"/>
</dbReference>
<dbReference type="SMART" id="SM00028">
    <property type="entry name" value="TPR"/>
    <property type="match status" value="3"/>
</dbReference>
<dbReference type="GO" id="GO:0006325">
    <property type="term" value="P:chromatin organization"/>
    <property type="evidence" value="ECO:0007669"/>
    <property type="project" value="UniProtKB-KW"/>
</dbReference>
<evidence type="ECO:0000256" key="3">
    <source>
        <dbReference type="ARBA" id="ARBA00022454"/>
    </source>
</evidence>
<keyword evidence="7" id="KW-0156">Chromatin regulator</keyword>
<dbReference type="EMBL" id="HBEO01020740">
    <property type="protein sequence ID" value="CAD8490669.1"/>
    <property type="molecule type" value="Transcribed_RNA"/>
</dbReference>
<keyword evidence="5" id="KW-0227">DNA damage</keyword>
<dbReference type="SUPFAM" id="SSF52047">
    <property type="entry name" value="RNI-like"/>
    <property type="match status" value="1"/>
</dbReference>
<organism evidence="11">
    <name type="scientific">Hanusia phi</name>
    <dbReference type="NCBI Taxonomy" id="3032"/>
    <lineage>
        <taxon>Eukaryota</taxon>
        <taxon>Cryptophyceae</taxon>
        <taxon>Pyrenomonadales</taxon>
        <taxon>Geminigeraceae</taxon>
        <taxon>Hanusia</taxon>
    </lineage>
</organism>
<dbReference type="GO" id="GO:0006281">
    <property type="term" value="P:DNA repair"/>
    <property type="evidence" value="ECO:0007669"/>
    <property type="project" value="UniProtKB-KW"/>
</dbReference>
<dbReference type="Pfam" id="PF13516">
    <property type="entry name" value="LRR_6"/>
    <property type="match status" value="3"/>
</dbReference>
<sequence length="328" mass="36248">MTAAMSEDDKTKGNEAFKKGEFDRALEHYSRALETAENHVIRSNRSACFSQLGQHEKALVDAEEAIRLAPSWPKGYSRKAAALFFMGELDQAHAAYSRALELDPKDELVRQALADVALEQVRKMRKQRLDKICKSLKSQKPQPQVYLNDHGLDDDDAALLCRSLHGNSTVQSLWLGDNIIGDAGATAIASVLRNNSALLEINLCSNKIGDEGATALSEALTVNQTLTELYLNRNCIGQKGAFALARALEVNVSLIRVGLSDNPVLQQSNEIKRAIDDQLWANRSHEIVEQDCKYTCNRLCMPKNPNDPCTPSMKAQPIDQGQKSCLVQ</sequence>
<name>A0A7S0ENX4_9CRYP</name>
<dbReference type="SUPFAM" id="SSF48452">
    <property type="entry name" value="TPR-like"/>
    <property type="match status" value="1"/>
</dbReference>
<keyword evidence="6 9" id="KW-0802">TPR repeat</keyword>
<evidence type="ECO:0000256" key="10">
    <source>
        <dbReference type="SAM" id="MobiDB-lite"/>
    </source>
</evidence>
<dbReference type="SMART" id="SM00368">
    <property type="entry name" value="LRR_RI"/>
    <property type="match status" value="3"/>
</dbReference>
<comment type="similarity">
    <text evidence="2">Belongs to the Tonsoku family.</text>
</comment>
<dbReference type="InterPro" id="IPR032675">
    <property type="entry name" value="LRR_dom_sf"/>
</dbReference>
<dbReference type="PROSITE" id="PS50005">
    <property type="entry name" value="TPR"/>
    <property type="match status" value="2"/>
</dbReference>
<gene>
    <name evidence="11" type="ORF">HPHI1048_LOCUS14031</name>
</gene>
<dbReference type="PANTHER" id="PTHR22904">
    <property type="entry name" value="TPR REPEAT CONTAINING PROTEIN"/>
    <property type="match status" value="1"/>
</dbReference>
<comment type="subcellular location">
    <subcellularLocation>
        <location evidence="1">Chromosome</location>
    </subcellularLocation>
</comment>
<feature type="compositionally biased region" description="Polar residues" evidence="10">
    <location>
        <begin position="319"/>
        <end position="328"/>
    </location>
</feature>
<keyword evidence="4" id="KW-0677">Repeat</keyword>
<dbReference type="Gene3D" id="3.80.10.10">
    <property type="entry name" value="Ribonuclease Inhibitor"/>
    <property type="match status" value="1"/>
</dbReference>
<evidence type="ECO:0000313" key="11">
    <source>
        <dbReference type="EMBL" id="CAD8490669.1"/>
    </source>
</evidence>
<keyword evidence="3" id="KW-0158">Chromosome</keyword>
<evidence type="ECO:0000256" key="4">
    <source>
        <dbReference type="ARBA" id="ARBA00022737"/>
    </source>
</evidence>
<keyword evidence="8" id="KW-0234">DNA repair</keyword>